<name>A0ABM7NVC4_9BACT</name>
<proteinExistence type="predicted"/>
<keyword evidence="2" id="KW-1185">Reference proteome</keyword>
<dbReference type="InterPro" id="IPR018534">
    <property type="entry name" value="Tet_reg_excision_RteC"/>
</dbReference>
<accession>A0ABM7NVC4</accession>
<dbReference type="Pfam" id="PF09357">
    <property type="entry name" value="RteC"/>
    <property type="match status" value="1"/>
</dbReference>
<evidence type="ECO:0008006" key="3">
    <source>
        <dbReference type="Google" id="ProtNLM"/>
    </source>
</evidence>
<dbReference type="RefSeq" id="WP_207154626.1">
    <property type="nucleotide sequence ID" value="NZ_AP024484.1"/>
</dbReference>
<protein>
    <recommendedName>
        <fullName evidence="3">RteC protein</fullName>
    </recommendedName>
</protein>
<reference evidence="1 2" key="1">
    <citation type="journal article" date="2022" name="Int. J. Syst. Evol. Microbiol.">
        <title>Prevotella herbatica sp. nov., a plant polysaccharide-decomposing anaerobic bacterium isolated from a methanogenic reactor.</title>
        <authorList>
            <person name="Uek A."/>
            <person name="Tonouchi A."/>
            <person name="Kaku N."/>
            <person name="Ueki K."/>
        </authorList>
    </citation>
    <scope>NUCLEOTIDE SEQUENCE [LARGE SCALE GENOMIC DNA]</scope>
    <source>
        <strain evidence="1 2">WR041</strain>
    </source>
</reference>
<dbReference type="EMBL" id="AP024484">
    <property type="protein sequence ID" value="BCS84452.1"/>
    <property type="molecule type" value="Genomic_DNA"/>
</dbReference>
<gene>
    <name evidence="1" type="ORF">prwr041_03450</name>
</gene>
<organism evidence="1 2">
    <name type="scientific">Prevotella herbatica</name>
    <dbReference type="NCBI Taxonomy" id="2801997"/>
    <lineage>
        <taxon>Bacteria</taxon>
        <taxon>Pseudomonadati</taxon>
        <taxon>Bacteroidota</taxon>
        <taxon>Bacteroidia</taxon>
        <taxon>Bacteroidales</taxon>
        <taxon>Prevotellaceae</taxon>
        <taxon>Prevotella</taxon>
    </lineage>
</organism>
<evidence type="ECO:0000313" key="2">
    <source>
        <dbReference type="Proteomes" id="UP001319045"/>
    </source>
</evidence>
<evidence type="ECO:0000313" key="1">
    <source>
        <dbReference type="EMBL" id="BCS84452.1"/>
    </source>
</evidence>
<dbReference type="Proteomes" id="UP001319045">
    <property type="component" value="Chromosome"/>
</dbReference>
<sequence length="86" mass="10360">MDNQKYYWSGTKSELIELCYALHVCKLIEDYDGNTPTFLEICKMAFDYFEINSPQYPYLRICQMKQRKKKKASSLLYKSYKKLFES</sequence>